<accession>L9XL70</accession>
<dbReference type="STRING" id="1227498.C492_07925"/>
<dbReference type="AlphaFoldDB" id="L9XL70"/>
<reference evidence="2 3" key="1">
    <citation type="journal article" date="2014" name="PLoS Genet.">
        <title>Phylogenetically driven sequencing of extremely halophilic archaea reveals strategies for static and dynamic osmo-response.</title>
        <authorList>
            <person name="Becker E.A."/>
            <person name="Seitzer P.M."/>
            <person name="Tritt A."/>
            <person name="Larsen D."/>
            <person name="Krusor M."/>
            <person name="Yao A.I."/>
            <person name="Wu D."/>
            <person name="Madern D."/>
            <person name="Eisen J.A."/>
            <person name="Darling A.E."/>
            <person name="Facciotti M.T."/>
        </authorList>
    </citation>
    <scope>NUCLEOTIDE SEQUENCE [LARGE SCALE GENOMIC DNA]</scope>
    <source>
        <strain evidence="2 3">DSM 18795</strain>
    </source>
</reference>
<dbReference type="Gene3D" id="3.90.320.10">
    <property type="match status" value="1"/>
</dbReference>
<organism evidence="2 3">
    <name type="scientific">Natronococcus jeotgali DSM 18795</name>
    <dbReference type="NCBI Taxonomy" id="1227498"/>
    <lineage>
        <taxon>Archaea</taxon>
        <taxon>Methanobacteriati</taxon>
        <taxon>Methanobacteriota</taxon>
        <taxon>Stenosarchaea group</taxon>
        <taxon>Halobacteria</taxon>
        <taxon>Halobacteriales</taxon>
        <taxon>Natrialbaceae</taxon>
        <taxon>Natronococcus</taxon>
    </lineage>
</organism>
<dbReference type="Pfam" id="PF12705">
    <property type="entry name" value="PDDEXK_1"/>
    <property type="match status" value="1"/>
</dbReference>
<name>L9XL70_9EURY</name>
<keyword evidence="3" id="KW-1185">Reference proteome</keyword>
<comment type="caution">
    <text evidence="2">The sequence shown here is derived from an EMBL/GenBank/DDBJ whole genome shotgun (WGS) entry which is preliminary data.</text>
</comment>
<dbReference type="InterPro" id="IPR038726">
    <property type="entry name" value="PDDEXK_AddAB-type"/>
</dbReference>
<dbReference type="EMBL" id="AOIA01000057">
    <property type="protein sequence ID" value="ELY62509.1"/>
    <property type="molecule type" value="Genomic_DNA"/>
</dbReference>
<dbReference type="PATRIC" id="fig|1227498.3.peg.1587"/>
<evidence type="ECO:0000313" key="2">
    <source>
        <dbReference type="EMBL" id="ELY62509.1"/>
    </source>
</evidence>
<evidence type="ECO:0000313" key="3">
    <source>
        <dbReference type="Proteomes" id="UP000011531"/>
    </source>
</evidence>
<protein>
    <submittedName>
        <fullName evidence="2">Nuclease subunit B-like protein</fullName>
    </submittedName>
</protein>
<evidence type="ECO:0000259" key="1">
    <source>
        <dbReference type="Pfam" id="PF12705"/>
    </source>
</evidence>
<proteinExistence type="predicted"/>
<dbReference type="InterPro" id="IPR011604">
    <property type="entry name" value="PDDEXK-like_dom_sf"/>
</dbReference>
<feature type="domain" description="PD-(D/E)XK endonuclease-like" evidence="1">
    <location>
        <begin position="177"/>
        <end position="517"/>
    </location>
</feature>
<dbReference type="Proteomes" id="UP000011531">
    <property type="component" value="Unassembled WGS sequence"/>
</dbReference>
<gene>
    <name evidence="2" type="ORF">C492_07925</name>
</gene>
<sequence length="555" mass="61396">MYVLGLTSTHFPSKTEQTAFARPIYEAHRDFEQTDVSAEARYHLSILLGSVASIHLSIPQKSVSGEPHVEADILTELRRLVDLSEVTIEPANSEPGCQEDVQRVIGKVLPEKSEARVHDLLTEAVEAGSVSTAQQARIQAGIACAAARAGPELTPYDGQLTEETVSKIHTKLNREPYSPSRLETYAVCGFKYYMRRVLGIEAPNRLTREPDASDRGSYIHGVLEHYYLSLQTGDSDSVHPGDDFETRQQQLLDTALERLDKAFDARAQTAFQEEWLISVLAGLGTPDTNPYYEPHETQAGRPISRGLFYRFLDHEAEEPAKTTARPTWFEGRIGNPYDAGTPLSDDPAEIETSHGPVPIHGLIDRVETVPGTDPTQVVVRDYKTGSSIPSETDALNGLKFQLQLYALMAEEALDDVEVVGGAYYQVSPPSSVNSRSGLLTSQEMAVYHGSDDVDTPLLRHSYPYFETHQAFRRFIEETSPQRLGDLAAGIAEGRFHPTVLDPSDAGCRYCDYAHVCDVRSHQRKNVIEAIDDMGASAYVPLKARGHDLEDVVEVE</sequence>